<dbReference type="Proteomes" id="UP000549695">
    <property type="component" value="Unassembled WGS sequence"/>
</dbReference>
<gene>
    <name evidence="2" type="ORF">HDA37_003156</name>
</gene>
<comment type="caution">
    <text evidence="2">The sequence shown here is derived from an EMBL/GenBank/DDBJ whole genome shotgun (WGS) entry which is preliminary data.</text>
</comment>
<evidence type="ECO:0000259" key="1">
    <source>
        <dbReference type="Pfam" id="PF20615"/>
    </source>
</evidence>
<evidence type="ECO:0000313" key="2">
    <source>
        <dbReference type="EMBL" id="NYG02871.1"/>
    </source>
</evidence>
<organism evidence="2 3">
    <name type="scientific">Pseudonocardia alni</name>
    <name type="common">Amycolata alni</name>
    <dbReference type="NCBI Taxonomy" id="33907"/>
    <lineage>
        <taxon>Bacteria</taxon>
        <taxon>Bacillati</taxon>
        <taxon>Actinomycetota</taxon>
        <taxon>Actinomycetes</taxon>
        <taxon>Pseudonocardiales</taxon>
        <taxon>Pseudonocardiaceae</taxon>
        <taxon>Pseudonocardia</taxon>
    </lineage>
</organism>
<feature type="domain" description="DUF6802" evidence="1">
    <location>
        <begin position="39"/>
        <end position="85"/>
    </location>
</feature>
<dbReference type="InterPro" id="IPR028994">
    <property type="entry name" value="Integrin_alpha_N"/>
</dbReference>
<sequence length="92" mass="9011">MRAEPPVPAGSTALAGAVVAAALPVPWWVRVPRARSGVVGSVPVSGPAARDADGDGVAETLVVDTGRGPEFWTDLDGDGLADAVTGLPGGPG</sequence>
<dbReference type="GeneID" id="98052890"/>
<reference evidence="2 3" key="1">
    <citation type="submission" date="2020-07" db="EMBL/GenBank/DDBJ databases">
        <title>Sequencing the genomes of 1000 actinobacteria strains.</title>
        <authorList>
            <person name="Klenk H.-P."/>
        </authorList>
    </citation>
    <scope>NUCLEOTIDE SEQUENCE [LARGE SCALE GENOMIC DNA]</scope>
    <source>
        <strain evidence="2 3">DSM 44749</strain>
    </source>
</reference>
<dbReference type="AlphaFoldDB" id="A0A852W681"/>
<proteinExistence type="predicted"/>
<dbReference type="InterPro" id="IPR046543">
    <property type="entry name" value="DUF6802"/>
</dbReference>
<dbReference type="Pfam" id="PF20615">
    <property type="entry name" value="DUF6802"/>
    <property type="match status" value="1"/>
</dbReference>
<dbReference type="RefSeq" id="WP_073576105.1">
    <property type="nucleotide sequence ID" value="NZ_BAAAJZ010000003.1"/>
</dbReference>
<dbReference type="SUPFAM" id="SSF69318">
    <property type="entry name" value="Integrin alpha N-terminal domain"/>
    <property type="match status" value="1"/>
</dbReference>
<accession>A0A852W681</accession>
<evidence type="ECO:0000313" key="3">
    <source>
        <dbReference type="Proteomes" id="UP000549695"/>
    </source>
</evidence>
<dbReference type="EMBL" id="JACCCZ010000001">
    <property type="protein sequence ID" value="NYG02871.1"/>
    <property type="molecule type" value="Genomic_DNA"/>
</dbReference>
<protein>
    <recommendedName>
        <fullName evidence="1">DUF6802 domain-containing protein</fullName>
    </recommendedName>
</protein>
<keyword evidence="3" id="KW-1185">Reference proteome</keyword>
<name>A0A852W681_PSEA5</name>